<protein>
    <submittedName>
        <fullName evidence="11">Zinc finger protein 460</fullName>
    </submittedName>
</protein>
<dbReference type="PANTHER" id="PTHR16515:SF49">
    <property type="entry name" value="GASTRULA ZINC FINGER PROTEIN XLCGF49.1-LIKE-RELATED"/>
    <property type="match status" value="1"/>
</dbReference>
<evidence type="ECO:0000313" key="11">
    <source>
        <dbReference type="EMBL" id="CAG6732715.1"/>
    </source>
</evidence>
<keyword evidence="2" id="KW-0479">Metal-binding</keyword>
<dbReference type="SMART" id="SM00355">
    <property type="entry name" value="ZnF_C2H2"/>
    <property type="match status" value="3"/>
</dbReference>
<dbReference type="GO" id="GO:0005634">
    <property type="term" value="C:nucleus"/>
    <property type="evidence" value="ECO:0007669"/>
    <property type="project" value="UniProtKB-SubCell"/>
</dbReference>
<comment type="subcellular location">
    <subcellularLocation>
        <location evidence="1">Nucleus</location>
    </subcellularLocation>
</comment>
<evidence type="ECO:0000256" key="3">
    <source>
        <dbReference type="ARBA" id="ARBA00022737"/>
    </source>
</evidence>
<dbReference type="FunFam" id="3.30.160.60:FF:001269">
    <property type="entry name" value="Zinc finger protein"/>
    <property type="match status" value="1"/>
</dbReference>
<dbReference type="InterPro" id="IPR036236">
    <property type="entry name" value="Znf_C2H2_sf"/>
</dbReference>
<dbReference type="EMBL" id="HBUF01387649">
    <property type="protein sequence ID" value="CAG6732715.1"/>
    <property type="molecule type" value="Transcribed_RNA"/>
</dbReference>
<dbReference type="GO" id="GO:0010468">
    <property type="term" value="P:regulation of gene expression"/>
    <property type="evidence" value="ECO:0007669"/>
    <property type="project" value="TreeGrafter"/>
</dbReference>
<evidence type="ECO:0000256" key="1">
    <source>
        <dbReference type="ARBA" id="ARBA00004123"/>
    </source>
</evidence>
<dbReference type="AlphaFoldDB" id="A0A8D8YPP4"/>
<keyword evidence="4 8" id="KW-0863">Zinc-finger</keyword>
<feature type="domain" description="C2H2-type" evidence="10">
    <location>
        <begin position="212"/>
        <end position="239"/>
    </location>
</feature>
<keyword evidence="5" id="KW-0862">Zinc</keyword>
<dbReference type="GO" id="GO:0003677">
    <property type="term" value="F:DNA binding"/>
    <property type="evidence" value="ECO:0007669"/>
    <property type="project" value="UniProtKB-KW"/>
</dbReference>
<evidence type="ECO:0000256" key="7">
    <source>
        <dbReference type="ARBA" id="ARBA00023242"/>
    </source>
</evidence>
<dbReference type="PROSITE" id="PS50157">
    <property type="entry name" value="ZINC_FINGER_C2H2_2"/>
    <property type="match status" value="3"/>
</dbReference>
<dbReference type="Pfam" id="PF00096">
    <property type="entry name" value="zf-C2H2"/>
    <property type="match status" value="2"/>
</dbReference>
<feature type="compositionally biased region" description="Low complexity" evidence="9">
    <location>
        <begin position="103"/>
        <end position="114"/>
    </location>
</feature>
<dbReference type="GO" id="GO:0008270">
    <property type="term" value="F:zinc ion binding"/>
    <property type="evidence" value="ECO:0007669"/>
    <property type="project" value="UniProtKB-KW"/>
</dbReference>
<feature type="region of interest" description="Disordered" evidence="9">
    <location>
        <begin position="99"/>
        <end position="142"/>
    </location>
</feature>
<dbReference type="PANTHER" id="PTHR16515">
    <property type="entry name" value="PR DOMAIN ZINC FINGER PROTEIN"/>
    <property type="match status" value="1"/>
</dbReference>
<proteinExistence type="predicted"/>
<feature type="domain" description="C2H2-type" evidence="10">
    <location>
        <begin position="184"/>
        <end position="211"/>
    </location>
</feature>
<dbReference type="InterPro" id="IPR050331">
    <property type="entry name" value="Zinc_finger"/>
</dbReference>
<evidence type="ECO:0000259" key="10">
    <source>
        <dbReference type="PROSITE" id="PS50157"/>
    </source>
</evidence>
<dbReference type="Gene3D" id="3.30.160.60">
    <property type="entry name" value="Classic Zinc Finger"/>
    <property type="match status" value="2"/>
</dbReference>
<evidence type="ECO:0000256" key="5">
    <source>
        <dbReference type="ARBA" id="ARBA00022833"/>
    </source>
</evidence>
<sequence>MSWKQTTILMYCNTSNPIRRGQALTCRLPGRVLLLQAQQLPTISPTFLPVHFPSLSTTFSNTLPRTSRKTLAQMIRPVISPQHTIHTTTRTIWEHNTRHHHPLQPQQTTFSSQPQPQPLVRRKRRRKPTRKRNQGRNQEKFESQQRWTEAHCIVVQSVKWRIQTKAYWNNICWVSHKVLVEIRYCCLECQTAYPDKSLLEQHLLGHTMERRFFCDICGAGLKRKDHLTRHKQSHNPERPFVCTVCMKAFKRKEQLTLHFVIHSGEKRHVCQECGKGFYR</sequence>
<dbReference type="PROSITE" id="PS00028">
    <property type="entry name" value="ZINC_FINGER_C2H2_1"/>
    <property type="match status" value="3"/>
</dbReference>
<organism evidence="11">
    <name type="scientific">Cacopsylla melanoneura</name>
    <dbReference type="NCBI Taxonomy" id="428564"/>
    <lineage>
        <taxon>Eukaryota</taxon>
        <taxon>Metazoa</taxon>
        <taxon>Ecdysozoa</taxon>
        <taxon>Arthropoda</taxon>
        <taxon>Hexapoda</taxon>
        <taxon>Insecta</taxon>
        <taxon>Pterygota</taxon>
        <taxon>Neoptera</taxon>
        <taxon>Paraneoptera</taxon>
        <taxon>Hemiptera</taxon>
        <taxon>Sternorrhyncha</taxon>
        <taxon>Psylloidea</taxon>
        <taxon>Psyllidae</taxon>
        <taxon>Psyllinae</taxon>
        <taxon>Cacopsylla</taxon>
    </lineage>
</organism>
<evidence type="ECO:0000256" key="9">
    <source>
        <dbReference type="SAM" id="MobiDB-lite"/>
    </source>
</evidence>
<accession>A0A8D8YPP4</accession>
<name>A0A8D8YPP4_9HEMI</name>
<evidence type="ECO:0000256" key="8">
    <source>
        <dbReference type="PROSITE-ProRule" id="PRU00042"/>
    </source>
</evidence>
<keyword evidence="7" id="KW-0539">Nucleus</keyword>
<keyword evidence="6" id="KW-0238">DNA-binding</keyword>
<dbReference type="SUPFAM" id="SSF57667">
    <property type="entry name" value="beta-beta-alpha zinc fingers"/>
    <property type="match status" value="2"/>
</dbReference>
<dbReference type="InterPro" id="IPR013087">
    <property type="entry name" value="Znf_C2H2_type"/>
</dbReference>
<reference evidence="11" key="1">
    <citation type="submission" date="2021-05" db="EMBL/GenBank/DDBJ databases">
        <authorList>
            <person name="Alioto T."/>
            <person name="Alioto T."/>
            <person name="Gomez Garrido J."/>
        </authorList>
    </citation>
    <scope>NUCLEOTIDE SEQUENCE</scope>
</reference>
<evidence type="ECO:0000256" key="6">
    <source>
        <dbReference type="ARBA" id="ARBA00023125"/>
    </source>
</evidence>
<evidence type="ECO:0000256" key="4">
    <source>
        <dbReference type="ARBA" id="ARBA00022771"/>
    </source>
</evidence>
<keyword evidence="3" id="KW-0677">Repeat</keyword>
<feature type="domain" description="C2H2-type" evidence="10">
    <location>
        <begin position="240"/>
        <end position="267"/>
    </location>
</feature>
<evidence type="ECO:0000256" key="2">
    <source>
        <dbReference type="ARBA" id="ARBA00022723"/>
    </source>
</evidence>
<feature type="compositionally biased region" description="Basic residues" evidence="9">
    <location>
        <begin position="120"/>
        <end position="134"/>
    </location>
</feature>